<gene>
    <name evidence="1" type="ORF">TSOC_000076</name>
</gene>
<name>A0A2J8AKE9_9CHLO</name>
<proteinExistence type="predicted"/>
<evidence type="ECO:0000313" key="2">
    <source>
        <dbReference type="Proteomes" id="UP000236333"/>
    </source>
</evidence>
<protein>
    <submittedName>
        <fullName evidence="1">Uncharacterized protein</fullName>
    </submittedName>
</protein>
<accession>A0A2J8AKE9</accession>
<keyword evidence="2" id="KW-1185">Reference proteome</keyword>
<evidence type="ECO:0000313" key="1">
    <source>
        <dbReference type="EMBL" id="PNH12992.1"/>
    </source>
</evidence>
<dbReference type="Proteomes" id="UP000236333">
    <property type="component" value="Unassembled WGS sequence"/>
</dbReference>
<dbReference type="EMBL" id="PGGS01000001">
    <property type="protein sequence ID" value="PNH12992.1"/>
    <property type="molecule type" value="Genomic_DNA"/>
</dbReference>
<organism evidence="1 2">
    <name type="scientific">Tetrabaena socialis</name>
    <dbReference type="NCBI Taxonomy" id="47790"/>
    <lineage>
        <taxon>Eukaryota</taxon>
        <taxon>Viridiplantae</taxon>
        <taxon>Chlorophyta</taxon>
        <taxon>core chlorophytes</taxon>
        <taxon>Chlorophyceae</taxon>
        <taxon>CS clade</taxon>
        <taxon>Chlamydomonadales</taxon>
        <taxon>Tetrabaenaceae</taxon>
        <taxon>Tetrabaena</taxon>
    </lineage>
</organism>
<dbReference type="AlphaFoldDB" id="A0A2J8AKE9"/>
<comment type="caution">
    <text evidence="1">The sequence shown here is derived from an EMBL/GenBank/DDBJ whole genome shotgun (WGS) entry which is preliminary data.</text>
</comment>
<reference evidence="1 2" key="1">
    <citation type="journal article" date="2017" name="Mol. Biol. Evol.">
        <title>The 4-celled Tetrabaena socialis nuclear genome reveals the essential components for genetic control of cell number at the origin of multicellularity in the volvocine lineage.</title>
        <authorList>
            <person name="Featherston J."/>
            <person name="Arakaki Y."/>
            <person name="Hanschen E.R."/>
            <person name="Ferris P.J."/>
            <person name="Michod R.E."/>
            <person name="Olson B.J.S.C."/>
            <person name="Nozaki H."/>
            <person name="Durand P.M."/>
        </authorList>
    </citation>
    <scope>NUCLEOTIDE SEQUENCE [LARGE SCALE GENOMIC DNA]</scope>
    <source>
        <strain evidence="1 2">NIES-571</strain>
    </source>
</reference>
<sequence length="132" mass="14116">MARRRHPSGRALPPLPTTCQLASFYQPFNSSIATADGLARIEGYLDRKSKGCFSCGAPLAGPEINCGPCALDSKESCARRREAADAAEIAEMEEAMALAATAPIHVILDTRRVVRGESAELGPDGAKVWFRV</sequence>